<dbReference type="Proteomes" id="UP001372338">
    <property type="component" value="Unassembled WGS sequence"/>
</dbReference>
<evidence type="ECO:0008006" key="3">
    <source>
        <dbReference type="Google" id="ProtNLM"/>
    </source>
</evidence>
<organism evidence="1 2">
    <name type="scientific">Crotalaria pallida</name>
    <name type="common">Smooth rattlebox</name>
    <name type="synonym">Crotalaria striata</name>
    <dbReference type="NCBI Taxonomy" id="3830"/>
    <lineage>
        <taxon>Eukaryota</taxon>
        <taxon>Viridiplantae</taxon>
        <taxon>Streptophyta</taxon>
        <taxon>Embryophyta</taxon>
        <taxon>Tracheophyta</taxon>
        <taxon>Spermatophyta</taxon>
        <taxon>Magnoliopsida</taxon>
        <taxon>eudicotyledons</taxon>
        <taxon>Gunneridae</taxon>
        <taxon>Pentapetalae</taxon>
        <taxon>rosids</taxon>
        <taxon>fabids</taxon>
        <taxon>Fabales</taxon>
        <taxon>Fabaceae</taxon>
        <taxon>Papilionoideae</taxon>
        <taxon>50 kb inversion clade</taxon>
        <taxon>genistoids sensu lato</taxon>
        <taxon>core genistoids</taxon>
        <taxon>Crotalarieae</taxon>
        <taxon>Crotalaria</taxon>
    </lineage>
</organism>
<reference evidence="1 2" key="1">
    <citation type="submission" date="2024-01" db="EMBL/GenBank/DDBJ databases">
        <title>The genomes of 5 underutilized Papilionoideae crops provide insights into root nodulation and disease resistanc.</title>
        <authorList>
            <person name="Yuan L."/>
        </authorList>
    </citation>
    <scope>NUCLEOTIDE SEQUENCE [LARGE SCALE GENOMIC DNA]</scope>
    <source>
        <strain evidence="1">ZHUSHIDOU_FW_LH</strain>
        <tissue evidence="1">Leaf</tissue>
    </source>
</reference>
<evidence type="ECO:0000313" key="2">
    <source>
        <dbReference type="Proteomes" id="UP001372338"/>
    </source>
</evidence>
<proteinExistence type="predicted"/>
<protein>
    <recommendedName>
        <fullName evidence="3">Ubiquitin-like protease family profile domain-containing protein</fullName>
    </recommendedName>
</protein>
<comment type="caution">
    <text evidence="1">The sequence shown here is derived from an EMBL/GenBank/DDBJ whole genome shotgun (WGS) entry which is preliminary data.</text>
</comment>
<dbReference type="EMBL" id="JAYWIO010000002">
    <property type="protein sequence ID" value="KAK7281748.1"/>
    <property type="molecule type" value="Genomic_DNA"/>
</dbReference>
<gene>
    <name evidence="1" type="ORF">RIF29_09996</name>
</gene>
<sequence length="73" mass="8566">MNVDHSNDCGVWVAKWMIECGHKDGYDKIVVGSETRLRVAIDLILHRFNNVKDLVIQKASQYWQDLHKTNKRK</sequence>
<evidence type="ECO:0000313" key="1">
    <source>
        <dbReference type="EMBL" id="KAK7281748.1"/>
    </source>
</evidence>
<name>A0AAN9FZU9_CROPI</name>
<keyword evidence="2" id="KW-1185">Reference proteome</keyword>
<accession>A0AAN9FZU9</accession>
<dbReference type="AlphaFoldDB" id="A0AAN9FZU9"/>